<evidence type="ECO:0000313" key="2">
    <source>
        <dbReference type="Proteomes" id="UP000827976"/>
    </source>
</evidence>
<comment type="caution">
    <text evidence="1">The sequence shown here is derived from an EMBL/GenBank/DDBJ whole genome shotgun (WGS) entry which is preliminary data.</text>
</comment>
<name>A0ACB7VAR4_DIOAL</name>
<dbReference type="Proteomes" id="UP000827976">
    <property type="component" value="Chromosome 10"/>
</dbReference>
<accession>A0ACB7VAR4</accession>
<sequence>MKKGCVAVRVGLEEDEGEFKRFLIPISYLNHPLFKDLLDKSQEVYGFDSLGPLTLPCSVDEFLRLRWHIDHESKPSHHRQNHRHHASFSCPTPCLDLSHL</sequence>
<protein>
    <submittedName>
        <fullName evidence="1">Small auxin-up RNA protein</fullName>
    </submittedName>
</protein>
<dbReference type="EMBL" id="CM037020">
    <property type="protein sequence ID" value="KAH7670760.1"/>
    <property type="molecule type" value="Genomic_DNA"/>
</dbReference>
<organism evidence="1 2">
    <name type="scientific">Dioscorea alata</name>
    <name type="common">Purple yam</name>
    <dbReference type="NCBI Taxonomy" id="55571"/>
    <lineage>
        <taxon>Eukaryota</taxon>
        <taxon>Viridiplantae</taxon>
        <taxon>Streptophyta</taxon>
        <taxon>Embryophyta</taxon>
        <taxon>Tracheophyta</taxon>
        <taxon>Spermatophyta</taxon>
        <taxon>Magnoliopsida</taxon>
        <taxon>Liliopsida</taxon>
        <taxon>Dioscoreales</taxon>
        <taxon>Dioscoreaceae</taxon>
        <taxon>Dioscorea</taxon>
    </lineage>
</organism>
<reference evidence="2" key="1">
    <citation type="journal article" date="2022" name="Nat. Commun.">
        <title>Chromosome evolution and the genetic basis of agronomically important traits in greater yam.</title>
        <authorList>
            <person name="Bredeson J.V."/>
            <person name="Lyons J.B."/>
            <person name="Oniyinde I.O."/>
            <person name="Okereke N.R."/>
            <person name="Kolade O."/>
            <person name="Nnabue I."/>
            <person name="Nwadili C.O."/>
            <person name="Hribova E."/>
            <person name="Parker M."/>
            <person name="Nwogha J."/>
            <person name="Shu S."/>
            <person name="Carlson J."/>
            <person name="Kariba R."/>
            <person name="Muthemba S."/>
            <person name="Knop K."/>
            <person name="Barton G.J."/>
            <person name="Sherwood A.V."/>
            <person name="Lopez-Montes A."/>
            <person name="Asiedu R."/>
            <person name="Jamnadass R."/>
            <person name="Muchugi A."/>
            <person name="Goodstein D."/>
            <person name="Egesi C.N."/>
            <person name="Featherston J."/>
            <person name="Asfaw A."/>
            <person name="Simpson G.G."/>
            <person name="Dolezel J."/>
            <person name="Hendre P.S."/>
            <person name="Van Deynze A."/>
            <person name="Kumar P.L."/>
            <person name="Obidiegwu J.E."/>
            <person name="Bhattacharjee R."/>
            <person name="Rokhsar D.S."/>
        </authorList>
    </citation>
    <scope>NUCLEOTIDE SEQUENCE [LARGE SCALE GENOMIC DNA]</scope>
    <source>
        <strain evidence="2">cv. TDa95/00328</strain>
    </source>
</reference>
<gene>
    <name evidence="1" type="ORF">IHE45_10G049400</name>
</gene>
<proteinExistence type="predicted"/>
<evidence type="ECO:0000313" key="1">
    <source>
        <dbReference type="EMBL" id="KAH7670760.1"/>
    </source>
</evidence>
<keyword evidence="2" id="KW-1185">Reference proteome</keyword>